<feature type="compositionally biased region" description="Low complexity" evidence="1">
    <location>
        <begin position="225"/>
        <end position="238"/>
    </location>
</feature>
<dbReference type="OrthoDB" id="205569at2759"/>
<feature type="region of interest" description="Disordered" evidence="1">
    <location>
        <begin position="1"/>
        <end position="35"/>
    </location>
</feature>
<accession>R9ACQ8</accession>
<dbReference type="RefSeq" id="XP_009269184.1">
    <property type="nucleotide sequence ID" value="XM_009270909.1"/>
</dbReference>
<dbReference type="HOGENOM" id="CLU_1144975_0_0_1"/>
<dbReference type="GeneID" id="20374138"/>
<feature type="compositionally biased region" description="Basic and acidic residues" evidence="1">
    <location>
        <begin position="12"/>
        <end position="35"/>
    </location>
</feature>
<feature type="compositionally biased region" description="Basic and acidic residues" evidence="1">
    <location>
        <begin position="116"/>
        <end position="133"/>
    </location>
</feature>
<proteinExistence type="predicted"/>
<dbReference type="eggNOG" id="KOG4672">
    <property type="taxonomic scope" value="Eukaryota"/>
</dbReference>
<evidence type="ECO:0000313" key="3">
    <source>
        <dbReference type="EMBL" id="EOQ99956.1"/>
    </source>
</evidence>
<sequence>MPPKMGSNPVDSYRKAQKKQDIKKGKEGKSDKADKNAKLAYKDTFLLEIEIKSLEERSGREELDKNLSAHFTQLKEELEQITKAKAAFVEEHPEKKSDVYRNLSAPSAQAQAALARRRDEKPKQRTGALDKKGFPLHPARSVYYDATYNPTGVPPPGMPYAEREEESGSGSESGSDDIPMPTAPRPSGSQNEVVDDSDSDNDSDNDSDLDDIPMPAGPPPNAAIHTHTQTVTHPQPTTEITEDERRKAAEKATISSAPQMRDLQKESAMLLPAQLVRKKK</sequence>
<feature type="compositionally biased region" description="Low complexity" evidence="1">
    <location>
        <begin position="103"/>
        <end position="114"/>
    </location>
</feature>
<name>R9ACQ8_WALI9</name>
<evidence type="ECO:0000256" key="1">
    <source>
        <dbReference type="SAM" id="MobiDB-lite"/>
    </source>
</evidence>
<feature type="compositionally biased region" description="Acidic residues" evidence="1">
    <location>
        <begin position="193"/>
        <end position="211"/>
    </location>
</feature>
<dbReference type="Pfam" id="PF12622">
    <property type="entry name" value="NpwBP"/>
    <property type="match status" value="1"/>
</dbReference>
<dbReference type="OMA" id="INPMEAY"/>
<organism evidence="3 4">
    <name type="scientific">Wallemia ichthyophaga (strain EXF-994 / CBS 113033)</name>
    <dbReference type="NCBI Taxonomy" id="1299270"/>
    <lineage>
        <taxon>Eukaryota</taxon>
        <taxon>Fungi</taxon>
        <taxon>Dikarya</taxon>
        <taxon>Basidiomycota</taxon>
        <taxon>Wallemiomycotina</taxon>
        <taxon>Wallemiomycetes</taxon>
        <taxon>Wallemiales</taxon>
        <taxon>Wallemiaceae</taxon>
        <taxon>Wallemia</taxon>
    </lineage>
</organism>
<dbReference type="GO" id="GO:0006396">
    <property type="term" value="P:RNA processing"/>
    <property type="evidence" value="ECO:0007669"/>
    <property type="project" value="InterPro"/>
</dbReference>
<dbReference type="EMBL" id="KE007237">
    <property type="protein sequence ID" value="EOQ99956.1"/>
    <property type="molecule type" value="Genomic_DNA"/>
</dbReference>
<gene>
    <name evidence="3" type="ORF">J056_001186</name>
</gene>
<feature type="domain" description="Wbp11/ELF5/Saf1 N-terminal" evidence="2">
    <location>
        <begin position="8"/>
        <end position="83"/>
    </location>
</feature>
<dbReference type="Pfam" id="PF09429">
    <property type="entry name" value="Wbp11"/>
    <property type="match status" value="1"/>
</dbReference>
<dbReference type="AlphaFoldDB" id="R9ACQ8"/>
<evidence type="ECO:0000259" key="2">
    <source>
        <dbReference type="Pfam" id="PF09429"/>
    </source>
</evidence>
<dbReference type="KEGG" id="wic:J056_001186"/>
<dbReference type="STRING" id="1299270.R9ACQ8"/>
<reference evidence="4" key="1">
    <citation type="journal article" date="2013" name="BMC Genomics">
        <title>Genome and transcriptome sequencing of the halophilic fungus Wallemia ichthyophaga: haloadaptations present and absent.</title>
        <authorList>
            <person name="Zajc J."/>
            <person name="Liu Y."/>
            <person name="Dai W."/>
            <person name="Yang Z."/>
            <person name="Hu J."/>
            <person name="Gostincar C."/>
            <person name="Gunde-Cimerman N."/>
        </authorList>
    </citation>
    <scope>NUCLEOTIDE SEQUENCE [LARGE SCALE GENOMIC DNA]</scope>
    <source>
        <strain evidence="4">EXF-994 / CBS 113033</strain>
    </source>
</reference>
<feature type="region of interest" description="Disordered" evidence="1">
    <location>
        <begin position="92"/>
        <end position="261"/>
    </location>
</feature>
<keyword evidence="4" id="KW-1185">Reference proteome</keyword>
<dbReference type="Proteomes" id="UP000014064">
    <property type="component" value="Unassembled WGS sequence"/>
</dbReference>
<dbReference type="InterPro" id="IPR019007">
    <property type="entry name" value="Wbp11/ELF5/Saf1_N"/>
</dbReference>
<evidence type="ECO:0000313" key="4">
    <source>
        <dbReference type="Proteomes" id="UP000014064"/>
    </source>
</evidence>
<protein>
    <submittedName>
        <fullName evidence="3">Protein saf1</fullName>
    </submittedName>
</protein>